<evidence type="ECO:0000256" key="4">
    <source>
        <dbReference type="ARBA" id="ARBA00004922"/>
    </source>
</evidence>
<feature type="transmembrane region" description="Helical" evidence="22">
    <location>
        <begin position="426"/>
        <end position="450"/>
    </location>
</feature>
<reference evidence="24 25" key="1">
    <citation type="journal article" date="2011" name="J. Gen. Appl. Microbiol.">
        <title>Draft genome sequencing of the enigmatic yeast Saitoella complicata.</title>
        <authorList>
            <person name="Nishida H."/>
            <person name="Hamamoto M."/>
            <person name="Sugiyama J."/>
        </authorList>
    </citation>
    <scope>NUCLEOTIDE SEQUENCE [LARGE SCALE GENOMIC DNA]</scope>
    <source>
        <strain evidence="24 25">NRRL Y-17804</strain>
    </source>
</reference>
<feature type="transmembrane region" description="Helical" evidence="22">
    <location>
        <begin position="499"/>
        <end position="519"/>
    </location>
</feature>
<dbReference type="NCBIfam" id="TIGR00055">
    <property type="entry name" value="uppS"/>
    <property type="match status" value="1"/>
</dbReference>
<feature type="transmembrane region" description="Helical" evidence="22">
    <location>
        <begin position="338"/>
        <end position="361"/>
    </location>
</feature>
<dbReference type="InterPro" id="IPR036424">
    <property type="entry name" value="UPP_synth-like_sf"/>
</dbReference>
<evidence type="ECO:0000256" key="13">
    <source>
        <dbReference type="ARBA" id="ARBA00022837"/>
    </source>
</evidence>
<dbReference type="NCBIfam" id="TIGR00846">
    <property type="entry name" value="caca2"/>
    <property type="match status" value="1"/>
</dbReference>
<dbReference type="EC" id="2.5.1.87" evidence="7"/>
<accession>A0A0E9NMD8</accession>
<dbReference type="FunFam" id="1.20.1420.30:FF:000021">
    <property type="entry name" value="Vacuolar calcium ion transporter"/>
    <property type="match status" value="1"/>
</dbReference>
<keyword evidence="15 22" id="KW-1133">Transmembrane helix</keyword>
<evidence type="ECO:0000256" key="5">
    <source>
        <dbReference type="ARBA" id="ARBA00005432"/>
    </source>
</evidence>
<evidence type="ECO:0000256" key="14">
    <source>
        <dbReference type="ARBA" id="ARBA00022842"/>
    </source>
</evidence>
<evidence type="ECO:0000256" key="20">
    <source>
        <dbReference type="ARBA" id="ARBA00064670"/>
    </source>
</evidence>
<dbReference type="CDD" id="cd00475">
    <property type="entry name" value="Cis_IPPS"/>
    <property type="match status" value="1"/>
</dbReference>
<evidence type="ECO:0000256" key="7">
    <source>
        <dbReference type="ARBA" id="ARBA00012596"/>
    </source>
</evidence>
<keyword evidence="16" id="KW-0406">Ion transport</keyword>
<keyword evidence="11 22" id="KW-0812">Transmembrane</keyword>
<evidence type="ECO:0000256" key="2">
    <source>
        <dbReference type="ARBA" id="ARBA00004127"/>
    </source>
</evidence>
<comment type="pathway">
    <text evidence="4">Protein modification; protein glycosylation.</text>
</comment>
<dbReference type="GO" id="GO:0015369">
    <property type="term" value="F:calcium:proton antiporter activity"/>
    <property type="evidence" value="ECO:0007669"/>
    <property type="project" value="InterPro"/>
</dbReference>
<keyword evidence="9" id="KW-0109">Calcium transport</keyword>
<dbReference type="PANTHER" id="PTHR31503:SF22">
    <property type="entry name" value="VACUOLAR CALCIUM ION TRANSPORTER"/>
    <property type="match status" value="1"/>
</dbReference>
<dbReference type="STRING" id="698492.A0A0E9NMD8"/>
<feature type="domain" description="Sodium/calcium exchanger membrane region" evidence="23">
    <location>
        <begin position="548"/>
        <end position="688"/>
    </location>
</feature>
<feature type="transmembrane region" description="Helical" evidence="22">
    <location>
        <begin position="462"/>
        <end position="484"/>
    </location>
</feature>
<dbReference type="Pfam" id="PF01255">
    <property type="entry name" value="Prenyltransf"/>
    <property type="match status" value="1"/>
</dbReference>
<dbReference type="GO" id="GO:0005789">
    <property type="term" value="C:endoplasmic reticulum membrane"/>
    <property type="evidence" value="ECO:0007669"/>
    <property type="project" value="UniProtKB-SubCell"/>
</dbReference>
<dbReference type="GO" id="GO:0045547">
    <property type="term" value="F:ditrans,polycis-polyprenyl diphosphate synthase [(2E,6E)-farnesyl diphosphate specific] activity"/>
    <property type="evidence" value="ECO:0007669"/>
    <property type="project" value="UniProtKB-EC"/>
</dbReference>
<evidence type="ECO:0000256" key="19">
    <source>
        <dbReference type="ARBA" id="ARBA00058504"/>
    </source>
</evidence>
<dbReference type="FunFam" id="1.20.1420.30:FF:000011">
    <property type="entry name" value="Vacuolar calcium ion transporter"/>
    <property type="match status" value="1"/>
</dbReference>
<feature type="transmembrane region" description="Helical" evidence="22">
    <location>
        <begin position="540"/>
        <end position="564"/>
    </location>
</feature>
<dbReference type="HAMAP" id="MF_01139">
    <property type="entry name" value="ISPT"/>
    <property type="match status" value="1"/>
</dbReference>
<evidence type="ECO:0000313" key="25">
    <source>
        <dbReference type="Proteomes" id="UP000033140"/>
    </source>
</evidence>
<comment type="catalytic activity">
    <reaction evidence="18">
        <text>n isopentenyl diphosphate + (2E,6E)-farnesyl diphosphate = a di-trans,poly-cis-polyprenyl diphosphate + n diphosphate</text>
        <dbReference type="Rhea" id="RHEA:53008"/>
        <dbReference type="Rhea" id="RHEA-COMP:19494"/>
        <dbReference type="ChEBI" id="CHEBI:33019"/>
        <dbReference type="ChEBI" id="CHEBI:128769"/>
        <dbReference type="ChEBI" id="CHEBI:136960"/>
        <dbReference type="ChEBI" id="CHEBI:175763"/>
        <dbReference type="EC" id="2.5.1.87"/>
    </reaction>
</comment>
<protein>
    <recommendedName>
        <fullName evidence="7">ditrans,polycis-polyprenyl diphosphate synthase [(2E,6E)-farnesyldiphosphate specific]</fullName>
        <ecNumber evidence="7">2.5.1.87</ecNumber>
    </recommendedName>
    <alternativeName>
        <fullName evidence="21">Ditrans,polycis-polyprenyl diphosphate synthase ((2E,6E)-farnesyl diphosphate specific)</fullName>
    </alternativeName>
</protein>
<dbReference type="PROSITE" id="PS01066">
    <property type="entry name" value="UPP_SYNTHASE"/>
    <property type="match status" value="1"/>
</dbReference>
<keyword evidence="25" id="KW-1185">Reference proteome</keyword>
<evidence type="ECO:0000256" key="9">
    <source>
        <dbReference type="ARBA" id="ARBA00022568"/>
    </source>
</evidence>
<feature type="domain" description="Sodium/calcium exchanger membrane region" evidence="23">
    <location>
        <begin position="365"/>
        <end position="519"/>
    </location>
</feature>
<dbReference type="EMBL" id="BACD03000040">
    <property type="protein sequence ID" value="GAO51042.1"/>
    <property type="molecule type" value="Genomic_DNA"/>
</dbReference>
<evidence type="ECO:0000313" key="24">
    <source>
        <dbReference type="EMBL" id="GAO51042.1"/>
    </source>
</evidence>
<comment type="similarity">
    <text evidence="5">Belongs to the UPP synthase family.</text>
</comment>
<feature type="transmembrane region" description="Helical" evidence="22">
    <location>
        <begin position="570"/>
        <end position="590"/>
    </location>
</feature>
<keyword evidence="13" id="KW-0106">Calcium</keyword>
<dbReference type="Gene3D" id="3.40.1180.10">
    <property type="entry name" value="Decaprenyl diphosphate synthase-like"/>
    <property type="match status" value="1"/>
</dbReference>
<proteinExistence type="inferred from homology"/>
<comment type="function">
    <text evidence="19">With NUS1, forms the dehydrodolichyl diphosphate synthase (DDS) complex, an essential component of the dolichol monophosphate (Dol-P) biosynthetic machinery. Adds multiple copies of isopentenyl pyrophosphate (IPP) to farnesyl pyrophosphate (FPP) to produce dehydrodolichyl diphosphate (Dedol-PP), a precursor of dolichol which is utilized as a sugar carrier in protein glycosylation in the endoplasmic reticulum (ER).</text>
</comment>
<keyword evidence="12" id="KW-0256">Endoplasmic reticulum</keyword>
<evidence type="ECO:0000256" key="18">
    <source>
        <dbReference type="ARBA" id="ARBA00047353"/>
    </source>
</evidence>
<reference evidence="24 25" key="2">
    <citation type="journal article" date="2014" name="J. Gen. Appl. Microbiol.">
        <title>The early diverging ascomycetous budding yeast Saitoella complicata has three histone deacetylases belonging to the Clr6, Hos2, and Rpd3 lineages.</title>
        <authorList>
            <person name="Nishida H."/>
            <person name="Matsumoto T."/>
            <person name="Kondo S."/>
            <person name="Hamamoto M."/>
            <person name="Yoshikawa H."/>
        </authorList>
    </citation>
    <scope>NUCLEOTIDE SEQUENCE [LARGE SCALE GENOMIC DNA]</scope>
    <source>
        <strain evidence="24 25">NRRL Y-17804</strain>
    </source>
</reference>
<evidence type="ECO:0000256" key="8">
    <source>
        <dbReference type="ARBA" id="ARBA00022448"/>
    </source>
</evidence>
<dbReference type="InterPro" id="IPR044880">
    <property type="entry name" value="NCX_ion-bd_dom_sf"/>
</dbReference>
<evidence type="ECO:0000256" key="21">
    <source>
        <dbReference type="ARBA" id="ARBA00078879"/>
    </source>
</evidence>
<evidence type="ECO:0000256" key="15">
    <source>
        <dbReference type="ARBA" id="ARBA00022989"/>
    </source>
</evidence>
<comment type="subcellular location">
    <subcellularLocation>
        <location evidence="2">Endomembrane system</location>
        <topology evidence="2">Multi-pass membrane protein</topology>
    </subcellularLocation>
    <subcellularLocation>
        <location evidence="3">Endoplasmic reticulum membrane</location>
        <topology evidence="3">Peripheral membrane protein</topology>
    </subcellularLocation>
</comment>
<name>A0A0E9NMD8_SAICN</name>
<dbReference type="InterPro" id="IPR001441">
    <property type="entry name" value="UPP_synth-like"/>
</dbReference>
<dbReference type="SUPFAM" id="SSF64005">
    <property type="entry name" value="Undecaprenyl diphosphate synthase"/>
    <property type="match status" value="1"/>
</dbReference>
<feature type="transmembrane region" description="Helical" evidence="22">
    <location>
        <begin position="610"/>
        <end position="637"/>
    </location>
</feature>
<feature type="transmembrane region" description="Helical" evidence="22">
    <location>
        <begin position="671"/>
        <end position="691"/>
    </location>
</feature>
<dbReference type="GO" id="GO:0000329">
    <property type="term" value="C:fungal-type vacuole membrane"/>
    <property type="evidence" value="ECO:0007669"/>
    <property type="project" value="TreeGrafter"/>
</dbReference>
<feature type="transmembrane region" description="Helical" evidence="22">
    <location>
        <begin position="643"/>
        <end position="664"/>
    </location>
</feature>
<keyword evidence="8" id="KW-0813">Transport</keyword>
<dbReference type="FunFam" id="3.40.1180.10:FF:000002">
    <property type="entry name" value="Alkyl transferase"/>
    <property type="match status" value="1"/>
</dbReference>
<dbReference type="NCBIfam" id="TIGR00378">
    <property type="entry name" value="cax"/>
    <property type="match status" value="1"/>
</dbReference>
<feature type="transmembrane region" description="Helical" evidence="22">
    <location>
        <begin position="398"/>
        <end position="420"/>
    </location>
</feature>
<evidence type="ECO:0000256" key="11">
    <source>
        <dbReference type="ARBA" id="ARBA00022692"/>
    </source>
</evidence>
<evidence type="ECO:0000256" key="16">
    <source>
        <dbReference type="ARBA" id="ARBA00023065"/>
    </source>
</evidence>
<dbReference type="GO" id="GO:0006874">
    <property type="term" value="P:intracellular calcium ion homeostasis"/>
    <property type="evidence" value="ECO:0007669"/>
    <property type="project" value="TreeGrafter"/>
</dbReference>
<sequence>MSIISWVLRFPPLQWATSTLNDALITALRQGPIPTHVAFVCDGNRRYAKTHGMETSEGHSQGFESLKKILEVCLQLNVKVVTVYAFSIENFKRPKWEVDALMDIAKSALAQLGAHGDLADRYGVSVRILGETSLVPPDVLLAIEKVTEQTKHNKKAILNVCFPYTSQSEITHAVRSIVSASTSPSTPIDPESITESTISSHLFTSDCPPLDLLVRTSGVTRMSDFMLWQTGAETMVKFIDCFWPEFDLWRFLPVTSPYTGPEPDESILPSRQMQRLKAAQHRLAAANNLATTTRRPSGPMDNDDRAPLLGRTAGVAGGSEYPSGARGWMQQALVTLKVILLSNYINVLLVFVPLGIVAGMLHWNSTLVFVLNFLAIIPLAALLGFATEELALSVGQTLGGLMNATFGNAVELIVSIVALLKGEIRIVQASMLGSILSNILLVLGMCFFAGGLRYQEQSFNQTVAQTMSSLMAVATASLLIPAAFRASVPSDETTELLDLSRGVSIVLLVLYVLYLYFQLKTHADLYSEQESEDDEQEEKTITAWTAGGLLVVITLLVAFCAEFLVDSIDALVAASGISKTFVGLILIPIVGNAAEHVTSVTVAYKNKMDLAVGIAIGSSMQIALFMTPFLVILGWIVGQPMSLYFQTFETAVLFISVLIVNYLIQDGKSNWLEGALLMGVYAIISMAFFLYRPEDGNDVNRDSIGRSRLVQYDKLRKCIRW</sequence>
<evidence type="ECO:0000256" key="22">
    <source>
        <dbReference type="SAM" id="Phobius"/>
    </source>
</evidence>
<dbReference type="InterPro" id="IPR004713">
    <property type="entry name" value="CaH_exchang"/>
</dbReference>
<dbReference type="Proteomes" id="UP000033140">
    <property type="component" value="Unassembled WGS sequence"/>
</dbReference>
<dbReference type="AlphaFoldDB" id="A0A0E9NMD8"/>
<dbReference type="PANTHER" id="PTHR31503">
    <property type="entry name" value="VACUOLAR CALCIUM ION TRANSPORTER"/>
    <property type="match status" value="1"/>
</dbReference>
<dbReference type="Gene3D" id="1.20.1420.30">
    <property type="entry name" value="NCX, central ion-binding region"/>
    <property type="match status" value="1"/>
</dbReference>
<comment type="cofactor">
    <cofactor evidence="1">
        <name>Mg(2+)</name>
        <dbReference type="ChEBI" id="CHEBI:18420"/>
    </cofactor>
</comment>
<evidence type="ECO:0000256" key="1">
    <source>
        <dbReference type="ARBA" id="ARBA00001946"/>
    </source>
</evidence>
<feature type="transmembrane region" description="Helical" evidence="22">
    <location>
        <begin position="367"/>
        <end position="386"/>
    </location>
</feature>
<dbReference type="InterPro" id="IPR018520">
    <property type="entry name" value="UPP_synth-like_CS"/>
</dbReference>
<keyword evidence="10" id="KW-0808">Transferase</keyword>
<evidence type="ECO:0000256" key="10">
    <source>
        <dbReference type="ARBA" id="ARBA00022679"/>
    </source>
</evidence>
<evidence type="ECO:0000259" key="23">
    <source>
        <dbReference type="Pfam" id="PF01699"/>
    </source>
</evidence>
<comment type="caution">
    <text evidence="24">The sequence shown here is derived from an EMBL/GenBank/DDBJ whole genome shotgun (WGS) entry which is preliminary data.</text>
</comment>
<evidence type="ECO:0000256" key="3">
    <source>
        <dbReference type="ARBA" id="ARBA00004406"/>
    </source>
</evidence>
<dbReference type="InterPro" id="IPR004798">
    <property type="entry name" value="CAX-like"/>
</dbReference>
<evidence type="ECO:0000256" key="17">
    <source>
        <dbReference type="ARBA" id="ARBA00023136"/>
    </source>
</evidence>
<dbReference type="InterPro" id="IPR004837">
    <property type="entry name" value="NaCa_Exmemb"/>
</dbReference>
<evidence type="ECO:0000256" key="6">
    <source>
        <dbReference type="ARBA" id="ARBA00008170"/>
    </source>
</evidence>
<comment type="similarity">
    <text evidence="6">Belongs to the Ca(2+):cation antiporter (CaCA) (TC 2.A.19) family.</text>
</comment>
<keyword evidence="14" id="KW-0460">Magnesium</keyword>
<evidence type="ECO:0000256" key="12">
    <source>
        <dbReference type="ARBA" id="ARBA00022824"/>
    </source>
</evidence>
<reference evidence="24 25" key="3">
    <citation type="journal article" date="2015" name="Genome Announc.">
        <title>Draft Genome Sequence of the Archiascomycetous Yeast Saitoella complicata.</title>
        <authorList>
            <person name="Yamauchi K."/>
            <person name="Kondo S."/>
            <person name="Hamamoto M."/>
            <person name="Takahashi Y."/>
            <person name="Ogura Y."/>
            <person name="Hayashi T."/>
            <person name="Nishida H."/>
        </authorList>
    </citation>
    <scope>NUCLEOTIDE SEQUENCE [LARGE SCALE GENOMIC DNA]</scope>
    <source>
        <strain evidence="24 25">NRRL Y-17804</strain>
    </source>
</reference>
<keyword evidence="17 22" id="KW-0472">Membrane</keyword>
<comment type="subunit">
    <text evidence="20">Forms an active dehydrodolichyl diphosphate synthase complex with NUS1.</text>
</comment>
<organism evidence="24 25">
    <name type="scientific">Saitoella complicata (strain BCRC 22490 / CBS 7301 / JCM 7358 / NBRC 10748 / NRRL Y-17804)</name>
    <dbReference type="NCBI Taxonomy" id="698492"/>
    <lineage>
        <taxon>Eukaryota</taxon>
        <taxon>Fungi</taxon>
        <taxon>Dikarya</taxon>
        <taxon>Ascomycota</taxon>
        <taxon>Taphrinomycotina</taxon>
        <taxon>Taphrinomycotina incertae sedis</taxon>
        <taxon>Saitoella</taxon>
    </lineage>
</organism>
<dbReference type="Pfam" id="PF01699">
    <property type="entry name" value="Na_Ca_ex"/>
    <property type="match status" value="2"/>
</dbReference>
<gene>
    <name evidence="24" type="ORF">G7K_5154-t1</name>
</gene>